<keyword evidence="9 11" id="KW-0520">NAD</keyword>
<dbReference type="CDD" id="cd02165">
    <property type="entry name" value="NMNAT"/>
    <property type="match status" value="1"/>
</dbReference>
<dbReference type="STRING" id="909663.GCA_000512235_03038"/>
<keyword evidence="7 11" id="KW-0547">Nucleotide-binding</keyword>
<dbReference type="Pfam" id="PF01467">
    <property type="entry name" value="CTP_transf_like"/>
    <property type="match status" value="1"/>
</dbReference>
<dbReference type="GO" id="GO:0004515">
    <property type="term" value="F:nicotinate-nucleotide adenylyltransferase activity"/>
    <property type="evidence" value="ECO:0007669"/>
    <property type="project" value="UniProtKB-UniRule"/>
</dbReference>
<dbReference type="GO" id="GO:0009435">
    <property type="term" value="P:NAD+ biosynthetic process"/>
    <property type="evidence" value="ECO:0007669"/>
    <property type="project" value="UniProtKB-UniRule"/>
</dbReference>
<dbReference type="PANTHER" id="PTHR39321:SF3">
    <property type="entry name" value="PHOSPHOPANTETHEINE ADENYLYLTRANSFERASE"/>
    <property type="match status" value="1"/>
</dbReference>
<dbReference type="Proteomes" id="UP000777265">
    <property type="component" value="Unassembled WGS sequence"/>
</dbReference>
<evidence type="ECO:0000313" key="13">
    <source>
        <dbReference type="EMBL" id="NLW34646.1"/>
    </source>
</evidence>
<evidence type="ECO:0000256" key="8">
    <source>
        <dbReference type="ARBA" id="ARBA00022840"/>
    </source>
</evidence>
<evidence type="ECO:0000259" key="12">
    <source>
        <dbReference type="Pfam" id="PF01467"/>
    </source>
</evidence>
<dbReference type="AlphaFoldDB" id="A0A351TYZ5"/>
<dbReference type="PANTHER" id="PTHR39321">
    <property type="entry name" value="NICOTINATE-NUCLEOTIDE ADENYLYLTRANSFERASE-RELATED"/>
    <property type="match status" value="1"/>
</dbReference>
<feature type="domain" description="Cytidyltransferase-like" evidence="12">
    <location>
        <begin position="5"/>
        <end position="183"/>
    </location>
</feature>
<protein>
    <recommendedName>
        <fullName evidence="11">Probable nicotinate-nucleotide adenylyltransferase</fullName>
        <ecNumber evidence="11">2.7.7.18</ecNumber>
    </recommendedName>
    <alternativeName>
        <fullName evidence="11">Deamido-NAD(+) diphosphorylase</fullName>
    </alternativeName>
    <alternativeName>
        <fullName evidence="11">Deamido-NAD(+) pyrophosphorylase</fullName>
    </alternativeName>
    <alternativeName>
        <fullName evidence="11">Nicotinate mononucleotide adenylyltransferase</fullName>
        <shortName evidence="11">NaMN adenylyltransferase</shortName>
    </alternativeName>
</protein>
<dbReference type="GO" id="GO:0005524">
    <property type="term" value="F:ATP binding"/>
    <property type="evidence" value="ECO:0007669"/>
    <property type="project" value="UniProtKB-KW"/>
</dbReference>
<evidence type="ECO:0000256" key="4">
    <source>
        <dbReference type="ARBA" id="ARBA00022642"/>
    </source>
</evidence>
<dbReference type="EMBL" id="JAAYEE010000070">
    <property type="protein sequence ID" value="NLW34646.1"/>
    <property type="molecule type" value="Genomic_DNA"/>
</dbReference>
<dbReference type="NCBIfam" id="NF000840">
    <property type="entry name" value="PRK00071.1-3"/>
    <property type="match status" value="1"/>
</dbReference>
<sequence>MRVGVFGGTFDPIHTGHLRAAEEVRELFSLSRIYFIPVFIPPHKRSREISGIDDRLAMAGLAIKGNRFFKVSDMEAKRGGISYSIDTITTIEETFGDVYFLIGADAFSEIDTWHRYPDLFSHADFVVMVRPGHKGTSGLAMFPPDVRKNMKAVDERTFKHASGKHTYLQPITQLDISATKIRTYAGEGKSIRYLVPRAVENYIAREGLYRRKKGCAGGNMESIQGKTWKL</sequence>
<comment type="caution">
    <text evidence="13">The sequence shown here is derived from an EMBL/GenBank/DDBJ whole genome shotgun (WGS) entry which is preliminary data.</text>
</comment>
<evidence type="ECO:0000256" key="10">
    <source>
        <dbReference type="ARBA" id="ARBA00048721"/>
    </source>
</evidence>
<organism evidence="13 14">
    <name type="scientific">Syntrophorhabdus aromaticivorans</name>
    <dbReference type="NCBI Taxonomy" id="328301"/>
    <lineage>
        <taxon>Bacteria</taxon>
        <taxon>Pseudomonadati</taxon>
        <taxon>Thermodesulfobacteriota</taxon>
        <taxon>Syntrophorhabdia</taxon>
        <taxon>Syntrophorhabdales</taxon>
        <taxon>Syntrophorhabdaceae</taxon>
        <taxon>Syntrophorhabdus</taxon>
    </lineage>
</organism>
<dbReference type="NCBIfam" id="TIGR00125">
    <property type="entry name" value="cyt_tran_rel"/>
    <property type="match status" value="1"/>
</dbReference>
<dbReference type="InterPro" id="IPR005248">
    <property type="entry name" value="NadD/NMNAT"/>
</dbReference>
<proteinExistence type="inferred from homology"/>
<comment type="function">
    <text evidence="1 11">Catalyzes the reversible adenylation of nicotinate mononucleotide (NaMN) to nicotinic acid adenine dinucleotide (NaAD).</text>
</comment>
<name>A0A351TYZ5_9BACT</name>
<comment type="catalytic activity">
    <reaction evidence="10 11">
        <text>nicotinate beta-D-ribonucleotide + ATP + H(+) = deamido-NAD(+) + diphosphate</text>
        <dbReference type="Rhea" id="RHEA:22860"/>
        <dbReference type="ChEBI" id="CHEBI:15378"/>
        <dbReference type="ChEBI" id="CHEBI:30616"/>
        <dbReference type="ChEBI" id="CHEBI:33019"/>
        <dbReference type="ChEBI" id="CHEBI:57502"/>
        <dbReference type="ChEBI" id="CHEBI:58437"/>
        <dbReference type="EC" id="2.7.7.18"/>
    </reaction>
</comment>
<dbReference type="InterPro" id="IPR004821">
    <property type="entry name" value="Cyt_trans-like"/>
</dbReference>
<evidence type="ECO:0000256" key="2">
    <source>
        <dbReference type="ARBA" id="ARBA00005019"/>
    </source>
</evidence>
<gene>
    <name evidence="11 13" type="primary">nadD</name>
    <name evidence="13" type="ORF">GXY80_04065</name>
</gene>
<evidence type="ECO:0000256" key="7">
    <source>
        <dbReference type="ARBA" id="ARBA00022741"/>
    </source>
</evidence>
<evidence type="ECO:0000256" key="5">
    <source>
        <dbReference type="ARBA" id="ARBA00022679"/>
    </source>
</evidence>
<dbReference type="Gene3D" id="3.40.50.620">
    <property type="entry name" value="HUPs"/>
    <property type="match status" value="1"/>
</dbReference>
<evidence type="ECO:0000256" key="1">
    <source>
        <dbReference type="ARBA" id="ARBA00002324"/>
    </source>
</evidence>
<reference evidence="13" key="1">
    <citation type="journal article" date="2020" name="Biotechnol. Biofuels">
        <title>New insights from the biogas microbiome by comprehensive genome-resolved metagenomics of nearly 1600 species originating from multiple anaerobic digesters.</title>
        <authorList>
            <person name="Campanaro S."/>
            <person name="Treu L."/>
            <person name="Rodriguez-R L.M."/>
            <person name="Kovalovszki A."/>
            <person name="Ziels R.M."/>
            <person name="Maus I."/>
            <person name="Zhu X."/>
            <person name="Kougias P.G."/>
            <person name="Basile A."/>
            <person name="Luo G."/>
            <person name="Schluter A."/>
            <person name="Konstantinidis K.T."/>
            <person name="Angelidaki I."/>
        </authorList>
    </citation>
    <scope>NUCLEOTIDE SEQUENCE</scope>
    <source>
        <strain evidence="13">AS06rmzACSIP_7</strain>
    </source>
</reference>
<evidence type="ECO:0000256" key="9">
    <source>
        <dbReference type="ARBA" id="ARBA00023027"/>
    </source>
</evidence>
<dbReference type="InterPro" id="IPR014729">
    <property type="entry name" value="Rossmann-like_a/b/a_fold"/>
</dbReference>
<dbReference type="HAMAP" id="MF_00244">
    <property type="entry name" value="NaMN_adenylyltr"/>
    <property type="match status" value="1"/>
</dbReference>
<keyword evidence="6 11" id="KW-0548">Nucleotidyltransferase</keyword>
<reference evidence="13" key="2">
    <citation type="submission" date="2020-01" db="EMBL/GenBank/DDBJ databases">
        <authorList>
            <person name="Campanaro S."/>
        </authorList>
    </citation>
    <scope>NUCLEOTIDE SEQUENCE</scope>
    <source>
        <strain evidence="13">AS06rmzACSIP_7</strain>
    </source>
</reference>
<evidence type="ECO:0000256" key="3">
    <source>
        <dbReference type="ARBA" id="ARBA00009014"/>
    </source>
</evidence>
<dbReference type="NCBIfam" id="TIGR00482">
    <property type="entry name" value="nicotinate (nicotinamide) nucleotide adenylyltransferase"/>
    <property type="match status" value="1"/>
</dbReference>
<comment type="similarity">
    <text evidence="3 11">Belongs to the NadD family.</text>
</comment>
<comment type="pathway">
    <text evidence="2 11">Cofactor biosynthesis; NAD(+) biosynthesis; deamido-NAD(+) from nicotinate D-ribonucleotide: step 1/1.</text>
</comment>
<keyword evidence="4 11" id="KW-0662">Pyridine nucleotide biosynthesis</keyword>
<evidence type="ECO:0000256" key="6">
    <source>
        <dbReference type="ARBA" id="ARBA00022695"/>
    </source>
</evidence>
<evidence type="ECO:0000256" key="11">
    <source>
        <dbReference type="HAMAP-Rule" id="MF_00244"/>
    </source>
</evidence>
<keyword evidence="5 11" id="KW-0808">Transferase</keyword>
<accession>A0A351TYZ5</accession>
<keyword evidence="8 11" id="KW-0067">ATP-binding</keyword>
<evidence type="ECO:0000313" key="14">
    <source>
        <dbReference type="Proteomes" id="UP000777265"/>
    </source>
</evidence>
<dbReference type="SUPFAM" id="SSF52374">
    <property type="entry name" value="Nucleotidylyl transferase"/>
    <property type="match status" value="1"/>
</dbReference>
<dbReference type="EC" id="2.7.7.18" evidence="11"/>